<dbReference type="Gene3D" id="3.90.176.10">
    <property type="entry name" value="Toxin ADP-ribosyltransferase, Chain A, domain 1"/>
    <property type="match status" value="1"/>
</dbReference>
<dbReference type="EMBL" id="CP111014">
    <property type="protein sequence ID" value="WAQ98646.1"/>
    <property type="molecule type" value="Genomic_DNA"/>
</dbReference>
<keyword evidence="8" id="KW-1185">Reference proteome</keyword>
<evidence type="ECO:0000256" key="2">
    <source>
        <dbReference type="ARBA" id="ARBA00022676"/>
    </source>
</evidence>
<keyword evidence="4" id="KW-0548">Nucleotidyltransferase</keyword>
<evidence type="ECO:0000313" key="8">
    <source>
        <dbReference type="Proteomes" id="UP001164746"/>
    </source>
</evidence>
<evidence type="ECO:0000256" key="3">
    <source>
        <dbReference type="ARBA" id="ARBA00022679"/>
    </source>
</evidence>
<evidence type="ECO:0000256" key="5">
    <source>
        <dbReference type="ARBA" id="ARBA00047597"/>
    </source>
</evidence>
<dbReference type="Proteomes" id="UP001164746">
    <property type="component" value="Chromosome 3"/>
</dbReference>
<gene>
    <name evidence="7" type="ORF">MAR_023019</name>
</gene>
<feature type="chain" id="PRO_5044975783" description="NAD(P)(+)--arginine ADP-ribosyltransferase" evidence="6">
    <location>
        <begin position="24"/>
        <end position="305"/>
    </location>
</feature>
<comment type="similarity">
    <text evidence="1 6">Belongs to the Arg-specific ADP-ribosyltransferase family.</text>
</comment>
<keyword evidence="6" id="KW-0732">Signal</keyword>
<dbReference type="InterPro" id="IPR000768">
    <property type="entry name" value="ART"/>
</dbReference>
<organism evidence="7 8">
    <name type="scientific">Mya arenaria</name>
    <name type="common">Soft-shell clam</name>
    <dbReference type="NCBI Taxonomy" id="6604"/>
    <lineage>
        <taxon>Eukaryota</taxon>
        <taxon>Metazoa</taxon>
        <taxon>Spiralia</taxon>
        <taxon>Lophotrochozoa</taxon>
        <taxon>Mollusca</taxon>
        <taxon>Bivalvia</taxon>
        <taxon>Autobranchia</taxon>
        <taxon>Heteroconchia</taxon>
        <taxon>Euheterodonta</taxon>
        <taxon>Imparidentia</taxon>
        <taxon>Neoheterodontei</taxon>
        <taxon>Myida</taxon>
        <taxon>Myoidea</taxon>
        <taxon>Myidae</taxon>
        <taxon>Mya</taxon>
    </lineage>
</organism>
<name>A0ABY7DPY9_MYAAR</name>
<proteinExistence type="inferred from homology"/>
<feature type="signal peptide" evidence="6">
    <location>
        <begin position="1"/>
        <end position="23"/>
    </location>
</feature>
<dbReference type="SUPFAM" id="SSF56399">
    <property type="entry name" value="ADP-ribosylation"/>
    <property type="match status" value="1"/>
</dbReference>
<keyword evidence="2 6" id="KW-0328">Glycosyltransferase</keyword>
<evidence type="ECO:0000256" key="1">
    <source>
        <dbReference type="ARBA" id="ARBA00009558"/>
    </source>
</evidence>
<accession>A0ABY7DPY9</accession>
<keyword evidence="3 6" id="KW-0808">Transferase</keyword>
<evidence type="ECO:0000256" key="4">
    <source>
        <dbReference type="ARBA" id="ARBA00022695"/>
    </source>
</evidence>
<dbReference type="EC" id="2.4.2.31" evidence="6"/>
<evidence type="ECO:0000313" key="7">
    <source>
        <dbReference type="EMBL" id="WAQ98646.1"/>
    </source>
</evidence>
<evidence type="ECO:0000256" key="6">
    <source>
        <dbReference type="RuleBase" id="RU361228"/>
    </source>
</evidence>
<comment type="catalytic activity">
    <reaction evidence="5 6">
        <text>L-arginyl-[protein] + NAD(+) = N(omega)-(ADP-D-ribosyl)-L-arginyl-[protein] + nicotinamide + H(+)</text>
        <dbReference type="Rhea" id="RHEA:19149"/>
        <dbReference type="Rhea" id="RHEA-COMP:10532"/>
        <dbReference type="Rhea" id="RHEA-COMP:15087"/>
        <dbReference type="ChEBI" id="CHEBI:15378"/>
        <dbReference type="ChEBI" id="CHEBI:17154"/>
        <dbReference type="ChEBI" id="CHEBI:29965"/>
        <dbReference type="ChEBI" id="CHEBI:57540"/>
        <dbReference type="ChEBI" id="CHEBI:142554"/>
        <dbReference type="EC" id="2.4.2.31"/>
    </reaction>
</comment>
<sequence length="305" mass="34412">MKSHRSALSLAMVVVVVIGWAECDQVGFINEAEATINEVTKVLHIEDCINAAKAKANSLGHTSGEMHYAVTWISMYSRICLINETLLSQDKNINSFPFRLNKELRCAFHQERDSKIKKTFKRAAQVISASLSIIGFKKVNILFRGVTTFEYRHLAYFTEYGFFSASISPSVALRFANGSTLLIIRAMNGVPIAKFVQEMFNYQKEVLAPPEYTFSIGNITTDKVAISYVLKPYTLWKDVKLPTEIIYLTYIPGAMKQARPDFMTNYCSAGITSQTNRGEKPSFASTTIMQITTIFYFTVSQMVMR</sequence>
<reference evidence="7" key="1">
    <citation type="submission" date="2022-11" db="EMBL/GenBank/DDBJ databases">
        <title>Centuries of genome instability and evolution in soft-shell clam transmissible cancer (bioRxiv).</title>
        <authorList>
            <person name="Hart S.F.M."/>
            <person name="Yonemitsu M.A."/>
            <person name="Giersch R.M."/>
            <person name="Beal B.F."/>
            <person name="Arriagada G."/>
            <person name="Davis B.W."/>
            <person name="Ostrander E.A."/>
            <person name="Goff S.P."/>
            <person name="Metzger M.J."/>
        </authorList>
    </citation>
    <scope>NUCLEOTIDE SEQUENCE</scope>
    <source>
        <strain evidence="7">MELC-2E11</strain>
        <tissue evidence="7">Siphon/mantle</tissue>
    </source>
</reference>
<dbReference type="Pfam" id="PF01129">
    <property type="entry name" value="ART"/>
    <property type="match status" value="1"/>
</dbReference>
<protein>
    <recommendedName>
        <fullName evidence="6">NAD(P)(+)--arginine ADP-ribosyltransferase</fullName>
        <ecNumber evidence="6">2.4.2.31</ecNumber>
    </recommendedName>
    <alternativeName>
        <fullName evidence="6">Mono(ADP-ribosyl)transferase</fullName>
    </alternativeName>
</protein>
<keyword evidence="6" id="KW-0520">NAD</keyword>
<keyword evidence="6" id="KW-0521">NADP</keyword>